<dbReference type="PANTHER" id="PTHR33653:SF1">
    <property type="entry name" value="RIBONUCLEASE VAPC2"/>
    <property type="match status" value="1"/>
</dbReference>
<sequence length="131" mass="14658">MGIVIDTNILIDLLRNKESTVSKIKELEKNEELATTDINAFELYFGAYNSKDNEKNIASTKGLLKTMILLHTQEESMETAGRIFAQRRAKGKMIEIRDLLIAAIALQNGCKLLTNNRDHFEGIEGLSLCDG</sequence>
<feature type="domain" description="PIN" evidence="9">
    <location>
        <begin position="1"/>
        <end position="121"/>
    </location>
</feature>
<protein>
    <recommendedName>
        <fullName evidence="8">Ribonuclease VapC</fullName>
        <shortName evidence="8">RNase VapC</shortName>
        <ecNumber evidence="8">3.1.-.-</ecNumber>
    </recommendedName>
    <alternativeName>
        <fullName evidence="8">Putative toxin VapC</fullName>
    </alternativeName>
</protein>
<dbReference type="InterPro" id="IPR002716">
    <property type="entry name" value="PIN_dom"/>
</dbReference>
<keyword evidence="3 8" id="KW-0540">Nuclease</keyword>
<keyword evidence="8" id="KW-0800">Toxin</keyword>
<dbReference type="InterPro" id="IPR029060">
    <property type="entry name" value="PIN-like_dom_sf"/>
</dbReference>
<comment type="cofactor">
    <cofactor evidence="1 8">
        <name>Mg(2+)</name>
        <dbReference type="ChEBI" id="CHEBI:18420"/>
    </cofactor>
</comment>
<dbReference type="InterPro" id="IPR050556">
    <property type="entry name" value="Type_II_TA_system_RNase"/>
</dbReference>
<dbReference type="Gene3D" id="3.40.50.1010">
    <property type="entry name" value="5'-nuclease"/>
    <property type="match status" value="1"/>
</dbReference>
<dbReference type="PANTHER" id="PTHR33653">
    <property type="entry name" value="RIBONUCLEASE VAPC2"/>
    <property type="match status" value="1"/>
</dbReference>
<evidence type="ECO:0000256" key="4">
    <source>
        <dbReference type="ARBA" id="ARBA00022723"/>
    </source>
</evidence>
<dbReference type="Proteomes" id="UP000050360">
    <property type="component" value="Unassembled WGS sequence"/>
</dbReference>
<feature type="binding site" evidence="8">
    <location>
        <position position="98"/>
    </location>
    <ligand>
        <name>Mg(2+)</name>
        <dbReference type="ChEBI" id="CHEBI:18420"/>
    </ligand>
</feature>
<proteinExistence type="inferred from homology"/>
<gene>
    <name evidence="8" type="primary">vapC</name>
    <name evidence="10" type="ORF">MPEBLZ_03428</name>
</gene>
<evidence type="ECO:0000256" key="3">
    <source>
        <dbReference type="ARBA" id="ARBA00022722"/>
    </source>
</evidence>
<dbReference type="Pfam" id="PF01850">
    <property type="entry name" value="PIN"/>
    <property type="match status" value="1"/>
</dbReference>
<dbReference type="GO" id="GO:0004540">
    <property type="term" value="F:RNA nuclease activity"/>
    <property type="evidence" value="ECO:0007669"/>
    <property type="project" value="InterPro"/>
</dbReference>
<dbReference type="EC" id="3.1.-.-" evidence="8"/>
<dbReference type="AlphaFoldDB" id="A0A0P7ZES8"/>
<name>A0A0P7ZES8_9EURY</name>
<evidence type="ECO:0000256" key="7">
    <source>
        <dbReference type="ARBA" id="ARBA00038093"/>
    </source>
</evidence>
<organism evidence="10 11">
    <name type="scientific">Candidatus Methanoperedens nitratireducens</name>
    <dbReference type="NCBI Taxonomy" id="1392998"/>
    <lineage>
        <taxon>Archaea</taxon>
        <taxon>Methanobacteriati</taxon>
        <taxon>Methanobacteriota</taxon>
        <taxon>Stenosarchaea group</taxon>
        <taxon>Methanomicrobia</taxon>
        <taxon>Methanosarcinales</taxon>
        <taxon>ANME-2 cluster</taxon>
        <taxon>Candidatus Methanoperedentaceae</taxon>
        <taxon>Candidatus Methanoperedens</taxon>
    </lineage>
</organism>
<evidence type="ECO:0000313" key="10">
    <source>
        <dbReference type="EMBL" id="KPQ42017.1"/>
    </source>
</evidence>
<keyword evidence="5 8" id="KW-0378">Hydrolase</keyword>
<evidence type="ECO:0000313" key="11">
    <source>
        <dbReference type="Proteomes" id="UP000050360"/>
    </source>
</evidence>
<comment type="function">
    <text evidence="8">Toxic component of a toxin-antitoxin (TA) system. An RNase.</text>
</comment>
<dbReference type="GO" id="GO:0000287">
    <property type="term" value="F:magnesium ion binding"/>
    <property type="evidence" value="ECO:0007669"/>
    <property type="project" value="UniProtKB-UniRule"/>
</dbReference>
<feature type="binding site" evidence="8">
    <location>
        <position position="6"/>
    </location>
    <ligand>
        <name>Mg(2+)</name>
        <dbReference type="ChEBI" id="CHEBI:18420"/>
    </ligand>
</feature>
<evidence type="ECO:0000256" key="2">
    <source>
        <dbReference type="ARBA" id="ARBA00022649"/>
    </source>
</evidence>
<accession>A0A0P7ZES8</accession>
<dbReference type="EMBL" id="LKCM01000275">
    <property type="protein sequence ID" value="KPQ42017.1"/>
    <property type="molecule type" value="Genomic_DNA"/>
</dbReference>
<keyword evidence="4 8" id="KW-0479">Metal-binding</keyword>
<dbReference type="CDD" id="cd09881">
    <property type="entry name" value="PIN_VapC4-5_FitB-like"/>
    <property type="match status" value="1"/>
</dbReference>
<dbReference type="GO" id="GO:0090729">
    <property type="term" value="F:toxin activity"/>
    <property type="evidence" value="ECO:0007669"/>
    <property type="project" value="UniProtKB-KW"/>
</dbReference>
<dbReference type="SMART" id="SM00670">
    <property type="entry name" value="PINc"/>
    <property type="match status" value="1"/>
</dbReference>
<comment type="caution">
    <text evidence="10">The sequence shown here is derived from an EMBL/GenBank/DDBJ whole genome shotgun (WGS) entry which is preliminary data.</text>
</comment>
<dbReference type="HAMAP" id="MF_00265">
    <property type="entry name" value="VapC_Nob1"/>
    <property type="match status" value="1"/>
</dbReference>
<evidence type="ECO:0000256" key="8">
    <source>
        <dbReference type="HAMAP-Rule" id="MF_00265"/>
    </source>
</evidence>
<dbReference type="GO" id="GO:0016787">
    <property type="term" value="F:hydrolase activity"/>
    <property type="evidence" value="ECO:0007669"/>
    <property type="project" value="UniProtKB-KW"/>
</dbReference>
<keyword evidence="6 8" id="KW-0460">Magnesium</keyword>
<comment type="similarity">
    <text evidence="7 8">Belongs to the PINc/VapC protein family.</text>
</comment>
<dbReference type="SUPFAM" id="SSF88723">
    <property type="entry name" value="PIN domain-like"/>
    <property type="match status" value="1"/>
</dbReference>
<reference evidence="10 11" key="1">
    <citation type="submission" date="2015-09" db="EMBL/GenBank/DDBJ databases">
        <title>A metagenomics-based metabolic model of nitrate-dependent anaerobic oxidation of methane by Methanoperedens-like archaea.</title>
        <authorList>
            <person name="Arshad A."/>
            <person name="Speth D.R."/>
            <person name="De Graaf R.M."/>
            <person name="Op Den Camp H.J."/>
            <person name="Jetten M.S."/>
            <person name="Welte C.U."/>
        </authorList>
    </citation>
    <scope>NUCLEOTIDE SEQUENCE [LARGE SCALE GENOMIC DNA]</scope>
</reference>
<evidence type="ECO:0000259" key="9">
    <source>
        <dbReference type="SMART" id="SM00670"/>
    </source>
</evidence>
<evidence type="ECO:0000256" key="5">
    <source>
        <dbReference type="ARBA" id="ARBA00022801"/>
    </source>
</evidence>
<dbReference type="InterPro" id="IPR022907">
    <property type="entry name" value="VapC_family"/>
</dbReference>
<evidence type="ECO:0000256" key="6">
    <source>
        <dbReference type="ARBA" id="ARBA00022842"/>
    </source>
</evidence>
<evidence type="ECO:0000256" key="1">
    <source>
        <dbReference type="ARBA" id="ARBA00001946"/>
    </source>
</evidence>
<keyword evidence="2 8" id="KW-1277">Toxin-antitoxin system</keyword>